<proteinExistence type="predicted"/>
<name>A0AAP0I0P5_9MAGN</name>
<comment type="caution">
    <text evidence="2">The sequence shown here is derived from an EMBL/GenBank/DDBJ whole genome shotgun (WGS) entry which is preliminary data.</text>
</comment>
<organism evidence="2 3">
    <name type="scientific">Stephania japonica</name>
    <dbReference type="NCBI Taxonomy" id="461633"/>
    <lineage>
        <taxon>Eukaryota</taxon>
        <taxon>Viridiplantae</taxon>
        <taxon>Streptophyta</taxon>
        <taxon>Embryophyta</taxon>
        <taxon>Tracheophyta</taxon>
        <taxon>Spermatophyta</taxon>
        <taxon>Magnoliopsida</taxon>
        <taxon>Ranunculales</taxon>
        <taxon>Menispermaceae</taxon>
        <taxon>Menispermoideae</taxon>
        <taxon>Cissampelideae</taxon>
        <taxon>Stephania</taxon>
    </lineage>
</organism>
<evidence type="ECO:0000256" key="1">
    <source>
        <dbReference type="SAM" id="MobiDB-lite"/>
    </source>
</evidence>
<accession>A0AAP0I0P5</accession>
<gene>
    <name evidence="2" type="ORF">Sjap_020453</name>
</gene>
<dbReference type="AlphaFoldDB" id="A0AAP0I0P5"/>
<feature type="region of interest" description="Disordered" evidence="1">
    <location>
        <begin position="1"/>
        <end position="37"/>
    </location>
</feature>
<feature type="compositionally biased region" description="Basic and acidic residues" evidence="1">
    <location>
        <begin position="7"/>
        <end position="27"/>
    </location>
</feature>
<evidence type="ECO:0000313" key="3">
    <source>
        <dbReference type="Proteomes" id="UP001417504"/>
    </source>
</evidence>
<protein>
    <submittedName>
        <fullName evidence="2">Uncharacterized protein</fullName>
    </submittedName>
</protein>
<dbReference type="EMBL" id="JBBNAE010000008">
    <property type="protein sequence ID" value="KAK9103199.1"/>
    <property type="molecule type" value="Genomic_DNA"/>
</dbReference>
<keyword evidence="3" id="KW-1185">Reference proteome</keyword>
<evidence type="ECO:0000313" key="2">
    <source>
        <dbReference type="EMBL" id="KAK9103199.1"/>
    </source>
</evidence>
<sequence>MDSGVNKVDDRTMEQTDGRVDKVDNRSTPKSTTSRTRSGDLEIGICTVLGDFIPTNRVTTTDSFYIILKDMTVTLSEYVVRCEHMIFENKENIISRSINLQKGTLRVRFSEGIARRQKEMSGGPCPSLIPDRFHLKQRRVTATLPFDTFH</sequence>
<dbReference type="Proteomes" id="UP001417504">
    <property type="component" value="Unassembled WGS sequence"/>
</dbReference>
<reference evidence="2 3" key="1">
    <citation type="submission" date="2024-01" db="EMBL/GenBank/DDBJ databases">
        <title>Genome assemblies of Stephania.</title>
        <authorList>
            <person name="Yang L."/>
        </authorList>
    </citation>
    <scope>NUCLEOTIDE SEQUENCE [LARGE SCALE GENOMIC DNA]</scope>
    <source>
        <strain evidence="2">QJT</strain>
        <tissue evidence="2">Leaf</tissue>
    </source>
</reference>